<feature type="region of interest" description="Disordered" evidence="6">
    <location>
        <begin position="118"/>
        <end position="154"/>
    </location>
</feature>
<evidence type="ECO:0000256" key="6">
    <source>
        <dbReference type="SAM" id="MobiDB-lite"/>
    </source>
</evidence>
<feature type="chain" id="PRO_5033021954" description="High-affinity zinc uptake system protein ZnuA" evidence="7">
    <location>
        <begin position="18"/>
        <end position="319"/>
    </location>
</feature>
<keyword evidence="3" id="KW-0813">Transport</keyword>
<keyword evidence="4 7" id="KW-0732">Signal</keyword>
<evidence type="ECO:0000256" key="7">
    <source>
        <dbReference type="SAM" id="SignalP"/>
    </source>
</evidence>
<dbReference type="Pfam" id="PF01297">
    <property type="entry name" value="ZnuA"/>
    <property type="match status" value="1"/>
</dbReference>
<organism evidence="8 9">
    <name type="scientific">Maritimibacter harenae</name>
    <dbReference type="NCBI Taxonomy" id="2606218"/>
    <lineage>
        <taxon>Bacteria</taxon>
        <taxon>Pseudomonadati</taxon>
        <taxon>Pseudomonadota</taxon>
        <taxon>Alphaproteobacteria</taxon>
        <taxon>Rhodobacterales</taxon>
        <taxon>Roseobacteraceae</taxon>
        <taxon>Maritimibacter</taxon>
    </lineage>
</organism>
<dbReference type="Proteomes" id="UP000467322">
    <property type="component" value="Unassembled WGS sequence"/>
</dbReference>
<evidence type="ECO:0000256" key="5">
    <source>
        <dbReference type="ARBA" id="ARBA00022906"/>
    </source>
</evidence>
<evidence type="ECO:0000313" key="9">
    <source>
        <dbReference type="Proteomes" id="UP000467322"/>
    </source>
</evidence>
<dbReference type="PANTHER" id="PTHR42953:SF3">
    <property type="entry name" value="HIGH-AFFINITY ZINC UPTAKE SYSTEM PROTEIN ZNUA"/>
    <property type="match status" value="1"/>
</dbReference>
<proteinExistence type="inferred from homology"/>
<evidence type="ECO:0000313" key="8">
    <source>
        <dbReference type="EMBL" id="MZR12637.1"/>
    </source>
</evidence>
<reference evidence="8 9" key="1">
    <citation type="submission" date="2019-12" db="EMBL/GenBank/DDBJ databases">
        <title>Maritimibacter sp. nov. sp. isolated from sea sand.</title>
        <authorList>
            <person name="Kim J."/>
            <person name="Jeong S.E."/>
            <person name="Jung H.S."/>
            <person name="Jeon C.O."/>
        </authorList>
    </citation>
    <scope>NUCLEOTIDE SEQUENCE [LARGE SCALE GENOMIC DNA]</scope>
    <source>
        <strain evidence="8 9">DP07</strain>
    </source>
</reference>
<feature type="signal peptide" evidence="7">
    <location>
        <begin position="1"/>
        <end position="17"/>
    </location>
</feature>
<dbReference type="SUPFAM" id="SSF53807">
    <property type="entry name" value="Helical backbone' metal receptor"/>
    <property type="match status" value="1"/>
</dbReference>
<evidence type="ECO:0000256" key="2">
    <source>
        <dbReference type="ARBA" id="ARBA00015915"/>
    </source>
</evidence>
<keyword evidence="5" id="KW-0862">Zinc</keyword>
<dbReference type="EMBL" id="WTUX01000010">
    <property type="protein sequence ID" value="MZR12637.1"/>
    <property type="molecule type" value="Genomic_DNA"/>
</dbReference>
<comment type="caution">
    <text evidence="8">The sequence shown here is derived from an EMBL/GenBank/DDBJ whole genome shotgun (WGS) entry which is preliminary data.</text>
</comment>
<dbReference type="RefSeq" id="WP_161350741.1">
    <property type="nucleotide sequence ID" value="NZ_WTUX01000010.1"/>
</dbReference>
<protein>
    <recommendedName>
        <fullName evidence="2">High-affinity zinc uptake system protein ZnuA</fullName>
    </recommendedName>
</protein>
<name>A0A845M4K7_9RHOB</name>
<dbReference type="GO" id="GO:0046872">
    <property type="term" value="F:metal ion binding"/>
    <property type="evidence" value="ECO:0007669"/>
    <property type="project" value="InterPro"/>
</dbReference>
<gene>
    <name evidence="8" type="ORF">GQE99_06335</name>
</gene>
<dbReference type="PANTHER" id="PTHR42953">
    <property type="entry name" value="HIGH-AFFINITY ZINC UPTAKE SYSTEM PROTEIN ZNUA-RELATED"/>
    <property type="match status" value="1"/>
</dbReference>
<evidence type="ECO:0000256" key="1">
    <source>
        <dbReference type="ARBA" id="ARBA00011028"/>
    </source>
</evidence>
<dbReference type="Gene3D" id="3.40.50.1980">
    <property type="entry name" value="Nitrogenase molybdenum iron protein domain"/>
    <property type="match status" value="2"/>
</dbReference>
<sequence>MRLPLVAALLAPLPAWAEPPAVVTDIAPVHSLVSQVMAGVAEPTLLLDGVADPHSVSLRPSQARALENADLVIWVGDALTPWLGRALADLSGAETIALLDHPATTLRDFVQVAPEPHEANEDDHLDTHAHDDDHDDDHDDPHAHGDDGVDPHAWLSPDNARGWLGALAEALAARDPENAERYTANAEAAIVDLTRLDARIEAQLEPFAGTEIVTLHDAFGYFADTYRLEVAGSVKAGDGAAPSAAAVDALQDIVAEHAVSCAFSEPGADTGLLDTIAGETGLRIGVLDMTGVTLTPGPELYGRMMADLADSVETCLTAD</sequence>
<keyword evidence="9" id="KW-1185">Reference proteome</keyword>
<accession>A0A845M4K7</accession>
<dbReference type="InterPro" id="IPR050492">
    <property type="entry name" value="Bact_metal-bind_prot9"/>
</dbReference>
<evidence type="ECO:0000256" key="3">
    <source>
        <dbReference type="ARBA" id="ARBA00022448"/>
    </source>
</evidence>
<comment type="similarity">
    <text evidence="1">Belongs to the bacterial solute-binding protein 9 family.</text>
</comment>
<evidence type="ECO:0000256" key="4">
    <source>
        <dbReference type="ARBA" id="ARBA00022729"/>
    </source>
</evidence>
<feature type="compositionally biased region" description="Basic and acidic residues" evidence="6">
    <location>
        <begin position="139"/>
        <end position="150"/>
    </location>
</feature>
<dbReference type="AlphaFoldDB" id="A0A845M4K7"/>
<keyword evidence="5" id="KW-0406">Ion transport</keyword>
<keyword evidence="5" id="KW-0864">Zinc transport</keyword>
<dbReference type="GO" id="GO:0006829">
    <property type="term" value="P:zinc ion transport"/>
    <property type="evidence" value="ECO:0007669"/>
    <property type="project" value="UniProtKB-KW"/>
</dbReference>
<dbReference type="InterPro" id="IPR006127">
    <property type="entry name" value="ZnuA-like"/>
</dbReference>